<dbReference type="PROSITE" id="PS50005">
    <property type="entry name" value="TPR"/>
    <property type="match status" value="1"/>
</dbReference>
<feature type="non-terminal residue" evidence="1">
    <location>
        <position position="1"/>
    </location>
</feature>
<dbReference type="SMART" id="SM00028">
    <property type="entry name" value="TPR"/>
    <property type="match status" value="2"/>
</dbReference>
<dbReference type="InterPro" id="IPR011990">
    <property type="entry name" value="TPR-like_helical_dom_sf"/>
</dbReference>
<dbReference type="Pfam" id="PF13181">
    <property type="entry name" value="TPR_8"/>
    <property type="match status" value="2"/>
</dbReference>
<sequence length="103" mass="11680">LVERNEQLNLALELSRKAVQLVPESAAYLDTMGWILFRIGNNTMALDYIKQSIEIENDNAIVLEHLGDVYKSNNNISSAKTYWKKAFNINPGNEELEKKLSAP</sequence>
<dbReference type="InterPro" id="IPR019734">
    <property type="entry name" value="TPR_rpt"/>
</dbReference>
<evidence type="ECO:0000313" key="1">
    <source>
        <dbReference type="EMBL" id="SVC63571.1"/>
    </source>
</evidence>
<proteinExistence type="predicted"/>
<reference evidence="1" key="1">
    <citation type="submission" date="2018-05" db="EMBL/GenBank/DDBJ databases">
        <authorList>
            <person name="Lanie J.A."/>
            <person name="Ng W.-L."/>
            <person name="Kazmierczak K.M."/>
            <person name="Andrzejewski T.M."/>
            <person name="Davidsen T.M."/>
            <person name="Wayne K.J."/>
            <person name="Tettelin H."/>
            <person name="Glass J.I."/>
            <person name="Rusch D."/>
            <person name="Podicherti R."/>
            <person name="Tsui H.-C.T."/>
            <person name="Winkler M.E."/>
        </authorList>
    </citation>
    <scope>NUCLEOTIDE SEQUENCE</scope>
</reference>
<accession>A0A382NVH9</accession>
<protein>
    <submittedName>
        <fullName evidence="1">Uncharacterized protein</fullName>
    </submittedName>
</protein>
<gene>
    <name evidence="1" type="ORF">METZ01_LOCUS316425</name>
</gene>
<dbReference type="EMBL" id="UINC01102167">
    <property type="protein sequence ID" value="SVC63571.1"/>
    <property type="molecule type" value="Genomic_DNA"/>
</dbReference>
<organism evidence="1">
    <name type="scientific">marine metagenome</name>
    <dbReference type="NCBI Taxonomy" id="408172"/>
    <lineage>
        <taxon>unclassified sequences</taxon>
        <taxon>metagenomes</taxon>
        <taxon>ecological metagenomes</taxon>
    </lineage>
</organism>
<dbReference type="SUPFAM" id="SSF48452">
    <property type="entry name" value="TPR-like"/>
    <property type="match status" value="1"/>
</dbReference>
<dbReference type="AlphaFoldDB" id="A0A382NVH9"/>
<name>A0A382NVH9_9ZZZZ</name>
<dbReference type="Gene3D" id="1.25.40.10">
    <property type="entry name" value="Tetratricopeptide repeat domain"/>
    <property type="match status" value="1"/>
</dbReference>